<dbReference type="InterPro" id="IPR052168">
    <property type="entry name" value="Cytochrome_b561_oxidase"/>
</dbReference>
<protein>
    <recommendedName>
        <fullName evidence="14">Cytochrome b561 bacterial/Ni-hydrogenase domain-containing protein</fullName>
    </recommendedName>
</protein>
<evidence type="ECO:0000256" key="2">
    <source>
        <dbReference type="ARBA" id="ARBA00004651"/>
    </source>
</evidence>
<evidence type="ECO:0000313" key="15">
    <source>
        <dbReference type="EMBL" id="ADU92304.1"/>
    </source>
</evidence>
<dbReference type="GO" id="GO:0022904">
    <property type="term" value="P:respiratory electron transport chain"/>
    <property type="evidence" value="ECO:0007669"/>
    <property type="project" value="InterPro"/>
</dbReference>
<feature type="transmembrane region" description="Helical" evidence="13">
    <location>
        <begin position="82"/>
        <end position="104"/>
    </location>
</feature>
<evidence type="ECO:0000313" key="16">
    <source>
        <dbReference type="Proteomes" id="UP000007472"/>
    </source>
</evidence>
<evidence type="ECO:0000256" key="12">
    <source>
        <dbReference type="ARBA" id="ARBA00037975"/>
    </source>
</evidence>
<evidence type="ECO:0000259" key="14">
    <source>
        <dbReference type="Pfam" id="PF01292"/>
    </source>
</evidence>
<dbReference type="InterPro" id="IPR016174">
    <property type="entry name" value="Di-haem_cyt_TM"/>
</dbReference>
<feature type="transmembrane region" description="Helical" evidence="13">
    <location>
        <begin position="43"/>
        <end position="61"/>
    </location>
</feature>
<dbReference type="Pfam" id="PF01292">
    <property type="entry name" value="Ni_hydr_CYTB"/>
    <property type="match status" value="1"/>
</dbReference>
<gene>
    <name evidence="15" type="ordered locus">TEQUI_1390</name>
</gene>
<evidence type="ECO:0000256" key="7">
    <source>
        <dbReference type="ARBA" id="ARBA00022723"/>
    </source>
</evidence>
<evidence type="ECO:0000256" key="13">
    <source>
        <dbReference type="SAM" id="Phobius"/>
    </source>
</evidence>
<reference evidence="15 16" key="1">
    <citation type="journal article" date="2011" name="J. Bacteriol.">
        <title>Genome sequence of Taylorella equigenitalis MCE9, the causative agent of contagious equine metritis.</title>
        <authorList>
            <person name="Hebert L."/>
            <person name="Moumen B."/>
            <person name="Duquesne F."/>
            <person name="Breuil M.F."/>
            <person name="Laugier C."/>
            <person name="Batto J.M."/>
            <person name="Renault P."/>
            <person name="Petry S."/>
        </authorList>
    </citation>
    <scope>NUCLEOTIDE SEQUENCE [LARGE SCALE GENOMIC DNA]</scope>
    <source>
        <strain evidence="15 16">MCE9</strain>
    </source>
</reference>
<evidence type="ECO:0000256" key="6">
    <source>
        <dbReference type="ARBA" id="ARBA00022692"/>
    </source>
</evidence>
<keyword evidence="6 13" id="KW-0812">Transmembrane</keyword>
<organism evidence="15 16">
    <name type="scientific">Taylorella equigenitalis (strain MCE9)</name>
    <dbReference type="NCBI Taxonomy" id="937774"/>
    <lineage>
        <taxon>Bacteria</taxon>
        <taxon>Pseudomonadati</taxon>
        <taxon>Pseudomonadota</taxon>
        <taxon>Betaproteobacteria</taxon>
        <taxon>Burkholderiales</taxon>
        <taxon>Alcaligenaceae</taxon>
        <taxon>Taylorella</taxon>
    </lineage>
</organism>
<dbReference type="InterPro" id="IPR011577">
    <property type="entry name" value="Cyt_b561_bac/Ni-Hgenase"/>
</dbReference>
<feature type="domain" description="Cytochrome b561 bacterial/Ni-hydrogenase" evidence="14">
    <location>
        <begin position="6"/>
        <end position="178"/>
    </location>
</feature>
<dbReference type="GO" id="GO:0020037">
    <property type="term" value="F:heme binding"/>
    <property type="evidence" value="ECO:0007669"/>
    <property type="project" value="TreeGrafter"/>
</dbReference>
<evidence type="ECO:0000256" key="1">
    <source>
        <dbReference type="ARBA" id="ARBA00001970"/>
    </source>
</evidence>
<comment type="subcellular location">
    <subcellularLocation>
        <location evidence="2">Cell membrane</location>
        <topology evidence="2">Multi-pass membrane protein</topology>
    </subcellularLocation>
</comment>
<sequence>MNRVHISAFSRTMHWLIAILFLFVFCIPLFLNDLGVPFPYHKILGSLVLLLSLVRVTNRFIEGWPKDVSTNPVPILIILSKIVHWILLLSTLIFPLSGLLMGYYGGRGLDLVGFHIIAPEPMGSNGKPIPIDGELAGTFHSIHTSMLLIFGISFILHVIGAYYHHYIQKDSTLTRMLRSIKDSEIHN</sequence>
<evidence type="ECO:0000256" key="8">
    <source>
        <dbReference type="ARBA" id="ARBA00022982"/>
    </source>
</evidence>
<dbReference type="EMBL" id="CP002456">
    <property type="protein sequence ID" value="ADU92304.1"/>
    <property type="molecule type" value="Genomic_DNA"/>
</dbReference>
<evidence type="ECO:0000256" key="9">
    <source>
        <dbReference type="ARBA" id="ARBA00022989"/>
    </source>
</evidence>
<evidence type="ECO:0000256" key="11">
    <source>
        <dbReference type="ARBA" id="ARBA00023136"/>
    </source>
</evidence>
<dbReference type="Proteomes" id="UP000007472">
    <property type="component" value="Chromosome"/>
</dbReference>
<dbReference type="SUPFAM" id="SSF81342">
    <property type="entry name" value="Transmembrane di-heme cytochromes"/>
    <property type="match status" value="1"/>
</dbReference>
<name>A0A654KIZ0_TAYEM</name>
<keyword evidence="3" id="KW-0813">Transport</keyword>
<keyword evidence="4" id="KW-1003">Cell membrane</keyword>
<dbReference type="GO" id="GO:0046872">
    <property type="term" value="F:metal ion binding"/>
    <property type="evidence" value="ECO:0007669"/>
    <property type="project" value="UniProtKB-KW"/>
</dbReference>
<keyword evidence="11 13" id="KW-0472">Membrane</keyword>
<keyword evidence="8" id="KW-0249">Electron transport</keyword>
<dbReference type="GO" id="GO:0009055">
    <property type="term" value="F:electron transfer activity"/>
    <property type="evidence" value="ECO:0007669"/>
    <property type="project" value="InterPro"/>
</dbReference>
<keyword evidence="10" id="KW-0408">Iron</keyword>
<evidence type="ECO:0000256" key="5">
    <source>
        <dbReference type="ARBA" id="ARBA00022617"/>
    </source>
</evidence>
<comment type="similarity">
    <text evidence="12">Belongs to the cytochrome b561 family.</text>
</comment>
<accession>A0A654KIZ0</accession>
<keyword evidence="7" id="KW-0479">Metal-binding</keyword>
<dbReference type="GO" id="GO:0005886">
    <property type="term" value="C:plasma membrane"/>
    <property type="evidence" value="ECO:0007669"/>
    <property type="project" value="UniProtKB-SubCell"/>
</dbReference>
<feature type="transmembrane region" description="Helical" evidence="13">
    <location>
        <begin position="142"/>
        <end position="163"/>
    </location>
</feature>
<feature type="transmembrane region" description="Helical" evidence="13">
    <location>
        <begin position="12"/>
        <end position="31"/>
    </location>
</feature>
<evidence type="ECO:0000256" key="4">
    <source>
        <dbReference type="ARBA" id="ARBA00022475"/>
    </source>
</evidence>
<dbReference type="PANTHER" id="PTHR30529">
    <property type="entry name" value="CYTOCHROME B561"/>
    <property type="match status" value="1"/>
</dbReference>
<keyword evidence="5" id="KW-0349">Heme</keyword>
<dbReference type="AlphaFoldDB" id="A0A654KIZ0"/>
<keyword evidence="9 13" id="KW-1133">Transmembrane helix</keyword>
<dbReference type="PANTHER" id="PTHR30529:SF7">
    <property type="entry name" value="CYTOCHROME B561 BACTERIAL_NI-HYDROGENASE DOMAIN-CONTAINING PROTEIN"/>
    <property type="match status" value="1"/>
</dbReference>
<proteinExistence type="inferred from homology"/>
<dbReference type="KEGG" id="teq:TEQUI_1390"/>
<evidence type="ECO:0000256" key="3">
    <source>
        <dbReference type="ARBA" id="ARBA00022448"/>
    </source>
</evidence>
<comment type="cofactor">
    <cofactor evidence="1">
        <name>heme b</name>
        <dbReference type="ChEBI" id="CHEBI:60344"/>
    </cofactor>
</comment>
<evidence type="ECO:0000256" key="10">
    <source>
        <dbReference type="ARBA" id="ARBA00023004"/>
    </source>
</evidence>